<keyword evidence="1" id="KW-0175">Coiled coil</keyword>
<reference evidence="2" key="2">
    <citation type="journal article" date="2022" name="Nat. Biotechnol.">
        <title>Carbon-negative production of acetone and isopropanol by gas fermentation at industrial pilot scale.</title>
        <authorList>
            <person name="Liew F.E."/>
            <person name="Nogle R."/>
            <person name="Abdalla T."/>
            <person name="Rasor B.J."/>
            <person name="Canter C."/>
            <person name="Jensen R.O."/>
            <person name="Wang L."/>
            <person name="Strutz J."/>
            <person name="Chirania P."/>
            <person name="De Tissera S."/>
            <person name="Mueller A.P."/>
            <person name="Ruan Z."/>
            <person name="Gao A."/>
            <person name="Tran L."/>
            <person name="Engle N.L."/>
            <person name="Bromley J.C."/>
            <person name="Daniell J."/>
            <person name="Conrado R."/>
            <person name="Tschaplinski T.J."/>
            <person name="Giannone R.J."/>
            <person name="Hettich R.L."/>
            <person name="Karim A.S."/>
            <person name="Simpson S.D."/>
            <person name="Brown S.D."/>
            <person name="Leang C."/>
            <person name="Jewett M.C."/>
            <person name="Kopke M."/>
        </authorList>
    </citation>
    <scope>NUCLEOTIDE SEQUENCE</scope>
    <source>
        <strain evidence="2">DJ080</strain>
    </source>
</reference>
<dbReference type="RefSeq" id="WP_173711015.1">
    <property type="nucleotide sequence ID" value="NZ_JABSWW010000001.1"/>
</dbReference>
<evidence type="ECO:0000256" key="1">
    <source>
        <dbReference type="SAM" id="Coils"/>
    </source>
</evidence>
<name>A0AAX0B203_CLOBE</name>
<proteinExistence type="predicted"/>
<reference evidence="2" key="1">
    <citation type="submission" date="2020-05" db="EMBL/GenBank/DDBJ databases">
        <authorList>
            <person name="Brown S."/>
            <person name="Huntemann M."/>
            <person name="Clum A."/>
            <person name="Spunde A."/>
            <person name="Palaniappan K."/>
            <person name="Ritter S."/>
            <person name="Mikhailova N."/>
            <person name="Chen I.-M."/>
            <person name="Stamatis D."/>
            <person name="Reddy T."/>
            <person name="O'Malley R."/>
            <person name="Daum C."/>
            <person name="Shapiro N."/>
            <person name="Ivanova N."/>
            <person name="Kyrpides N."/>
            <person name="Woyke T."/>
        </authorList>
    </citation>
    <scope>NUCLEOTIDE SEQUENCE</scope>
    <source>
        <strain evidence="2">DJ080</strain>
    </source>
</reference>
<sequence>MELTELGLSEEQLTGVNTYLEDQLQAKLQSEGDKIRTKYNNKIKEYETKIGEYDTTIQDLQSKLPVQKTPEQIENERRIKALEDKDREIAKKEKMLELQQKLGDKGLNSQLHKFINIEGVEDLETYLGELVEVVGKTSNSNTYKPKNHTTNNSNITKADFQKMNYQQRTELYSSNPDLYKLLSK</sequence>
<evidence type="ECO:0000313" key="3">
    <source>
        <dbReference type="Proteomes" id="UP001193748"/>
    </source>
</evidence>
<evidence type="ECO:0008006" key="4">
    <source>
        <dbReference type="Google" id="ProtNLM"/>
    </source>
</evidence>
<protein>
    <recommendedName>
        <fullName evidence="4">DUF4355 domain-containing protein</fullName>
    </recommendedName>
</protein>
<accession>A0AAX0B203</accession>
<evidence type="ECO:0000313" key="2">
    <source>
        <dbReference type="EMBL" id="NRT88889.1"/>
    </source>
</evidence>
<feature type="coiled-coil region" evidence="1">
    <location>
        <begin position="43"/>
        <end position="102"/>
    </location>
</feature>
<dbReference type="Proteomes" id="UP001193748">
    <property type="component" value="Unassembled WGS sequence"/>
</dbReference>
<gene>
    <name evidence="2" type="ORF">B0H41_002568</name>
</gene>
<organism evidence="2 3">
    <name type="scientific">Clostridium beijerinckii</name>
    <name type="common">Clostridium MP</name>
    <dbReference type="NCBI Taxonomy" id="1520"/>
    <lineage>
        <taxon>Bacteria</taxon>
        <taxon>Bacillati</taxon>
        <taxon>Bacillota</taxon>
        <taxon>Clostridia</taxon>
        <taxon>Eubacteriales</taxon>
        <taxon>Clostridiaceae</taxon>
        <taxon>Clostridium</taxon>
    </lineage>
</organism>
<dbReference type="EMBL" id="JABSWW010000001">
    <property type="protein sequence ID" value="NRT88889.1"/>
    <property type="molecule type" value="Genomic_DNA"/>
</dbReference>
<comment type="caution">
    <text evidence="2">The sequence shown here is derived from an EMBL/GenBank/DDBJ whole genome shotgun (WGS) entry which is preliminary data.</text>
</comment>
<dbReference type="AlphaFoldDB" id="A0AAX0B203"/>